<evidence type="ECO:0000256" key="1">
    <source>
        <dbReference type="ARBA" id="ARBA00009391"/>
    </source>
</evidence>
<reference evidence="6" key="1">
    <citation type="journal article" date="2015" name="Nature">
        <title>Complex archaea that bridge the gap between prokaryotes and eukaryotes.</title>
        <authorList>
            <person name="Spang A."/>
            <person name="Saw J.H."/>
            <person name="Jorgensen S.L."/>
            <person name="Zaremba-Niedzwiedzka K."/>
            <person name="Martijn J."/>
            <person name="Lind A.E."/>
            <person name="van Eijk R."/>
            <person name="Schleper C."/>
            <person name="Guy L."/>
            <person name="Ettema T.J."/>
        </authorList>
    </citation>
    <scope>NUCLEOTIDE SEQUENCE</scope>
</reference>
<dbReference type="InterPro" id="IPR003593">
    <property type="entry name" value="AAA+_ATPase"/>
</dbReference>
<evidence type="ECO:0000256" key="3">
    <source>
        <dbReference type="ARBA" id="ARBA00022840"/>
    </source>
</evidence>
<gene>
    <name evidence="6" type="ORF">LCGC14_1848360</name>
</gene>
<keyword evidence="2" id="KW-0547">Nucleotide-binding</keyword>
<evidence type="ECO:0000256" key="2">
    <source>
        <dbReference type="ARBA" id="ARBA00022741"/>
    </source>
</evidence>
<accession>A0A0F9IQN9</accession>
<comment type="similarity">
    <text evidence="1">Belongs to the RecA family.</text>
</comment>
<dbReference type="InterPro" id="IPR049428">
    <property type="entry name" value="RecA-like_N"/>
</dbReference>
<dbReference type="GO" id="GO:0005524">
    <property type="term" value="F:ATP binding"/>
    <property type="evidence" value="ECO:0007669"/>
    <property type="project" value="UniProtKB-KW"/>
</dbReference>
<dbReference type="Gene3D" id="3.30.250.10">
    <property type="entry name" value="RecA protein, C-terminal domain"/>
    <property type="match status" value="1"/>
</dbReference>
<dbReference type="SUPFAM" id="SSF52540">
    <property type="entry name" value="P-loop containing nucleoside triphosphate hydrolases"/>
    <property type="match status" value="1"/>
</dbReference>
<dbReference type="GO" id="GO:0006310">
    <property type="term" value="P:DNA recombination"/>
    <property type="evidence" value="ECO:0007669"/>
    <property type="project" value="UniProtKB-KW"/>
</dbReference>
<feature type="domain" description="RecA family profile 2" evidence="5">
    <location>
        <begin position="205"/>
        <end position="298"/>
    </location>
</feature>
<dbReference type="GO" id="GO:0003697">
    <property type="term" value="F:single-stranded DNA binding"/>
    <property type="evidence" value="ECO:0007669"/>
    <property type="project" value="InterPro"/>
</dbReference>
<name>A0A0F9IQN9_9ZZZZ</name>
<dbReference type="GO" id="GO:0008094">
    <property type="term" value="F:ATP-dependent activity, acting on DNA"/>
    <property type="evidence" value="ECO:0007669"/>
    <property type="project" value="InterPro"/>
</dbReference>
<evidence type="ECO:0000259" key="5">
    <source>
        <dbReference type="PROSITE" id="PS50163"/>
    </source>
</evidence>
<evidence type="ECO:0000313" key="6">
    <source>
        <dbReference type="EMBL" id="KKL96050.1"/>
    </source>
</evidence>
<dbReference type="InterPro" id="IPR027417">
    <property type="entry name" value="P-loop_NTPase"/>
</dbReference>
<dbReference type="PANTHER" id="PTHR45900">
    <property type="entry name" value="RECA"/>
    <property type="match status" value="1"/>
</dbReference>
<dbReference type="InterPro" id="IPR020587">
    <property type="entry name" value="RecA_monomer-monomer_interface"/>
</dbReference>
<dbReference type="PRINTS" id="PR00142">
    <property type="entry name" value="RECA"/>
</dbReference>
<comment type="caution">
    <text evidence="6">The sequence shown here is derived from an EMBL/GenBank/DDBJ whole genome shotgun (WGS) entry which is preliminary data.</text>
</comment>
<dbReference type="PROSITE" id="PS50163">
    <property type="entry name" value="RECA_3"/>
    <property type="match status" value="1"/>
</dbReference>
<organism evidence="6">
    <name type="scientific">marine sediment metagenome</name>
    <dbReference type="NCBI Taxonomy" id="412755"/>
    <lineage>
        <taxon>unclassified sequences</taxon>
        <taxon>metagenomes</taxon>
        <taxon>ecological metagenomes</taxon>
    </lineage>
</organism>
<protein>
    <recommendedName>
        <fullName evidence="5">RecA family profile 2 domain-containing protein</fullName>
    </recommendedName>
</protein>
<dbReference type="SMART" id="SM00382">
    <property type="entry name" value="AAA"/>
    <property type="match status" value="1"/>
</dbReference>
<dbReference type="GO" id="GO:0006281">
    <property type="term" value="P:DNA repair"/>
    <property type="evidence" value="ECO:0007669"/>
    <property type="project" value="InterPro"/>
</dbReference>
<sequence>MGIPYYTVGVNVSDALQAFGNRWNRKAKAEVAFEPEAEVLNPDAIPLGMVAVDMMLGGGMPRGRTSIVIGEPSSGKTLLTQLTIAAAQRRGGTAIFFDLERTFDAKWFALTGVDTSPEKLLVLRPKSLEQGFDMVIEALEKVNPEVIVVDSIPAMVPKAMMSAEMEKQDFRGLTARKITEGVAKATQYNQTTALIFINQLRVAMNIRFGSPESMPGGKGLKFHASLIMRVRKGKWLTTATESDDETDEDGFTSLEDDKDAKRIGFMLRLRTEKNKCAPPWQEADLKFFFNGAIDPMGSLIHLAIQRGIIEGTGSWFKLPGVDEKLHGLGAVEKMIREDEDLKNRLVTEITEQED</sequence>
<dbReference type="Pfam" id="PF00154">
    <property type="entry name" value="RecA_N"/>
    <property type="match status" value="1"/>
</dbReference>
<dbReference type="Gene3D" id="3.40.50.300">
    <property type="entry name" value="P-loop containing nucleotide triphosphate hydrolases"/>
    <property type="match status" value="1"/>
</dbReference>
<keyword evidence="3" id="KW-0067">ATP-binding</keyword>
<dbReference type="PANTHER" id="PTHR45900:SF1">
    <property type="entry name" value="MITOCHONDRIAL DNA REPAIR PROTEIN RECA HOMOLOG-RELATED"/>
    <property type="match status" value="1"/>
</dbReference>
<dbReference type="EMBL" id="LAZR01018533">
    <property type="protein sequence ID" value="KKL96050.1"/>
    <property type="molecule type" value="Genomic_DNA"/>
</dbReference>
<dbReference type="InterPro" id="IPR013765">
    <property type="entry name" value="DNA_recomb/repair_RecA"/>
</dbReference>
<evidence type="ECO:0000256" key="4">
    <source>
        <dbReference type="ARBA" id="ARBA00023172"/>
    </source>
</evidence>
<keyword evidence="4" id="KW-0233">DNA recombination</keyword>
<dbReference type="AlphaFoldDB" id="A0A0F9IQN9"/>
<proteinExistence type="inferred from homology"/>